<organism evidence="1 2">
    <name type="scientific">Drosophila gunungcola</name>
    <name type="common">fruit fly</name>
    <dbReference type="NCBI Taxonomy" id="103775"/>
    <lineage>
        <taxon>Eukaryota</taxon>
        <taxon>Metazoa</taxon>
        <taxon>Ecdysozoa</taxon>
        <taxon>Arthropoda</taxon>
        <taxon>Hexapoda</taxon>
        <taxon>Insecta</taxon>
        <taxon>Pterygota</taxon>
        <taxon>Neoptera</taxon>
        <taxon>Endopterygota</taxon>
        <taxon>Diptera</taxon>
        <taxon>Brachycera</taxon>
        <taxon>Muscomorpha</taxon>
        <taxon>Ephydroidea</taxon>
        <taxon>Drosophilidae</taxon>
        <taxon>Drosophila</taxon>
        <taxon>Sophophora</taxon>
    </lineage>
</organism>
<dbReference type="Proteomes" id="UP001059596">
    <property type="component" value="Unassembled WGS sequence"/>
</dbReference>
<dbReference type="EMBL" id="JAMKOV010000006">
    <property type="protein sequence ID" value="KAI8039242.1"/>
    <property type="molecule type" value="Genomic_DNA"/>
</dbReference>
<evidence type="ECO:0000313" key="2">
    <source>
        <dbReference type="Proteomes" id="UP001059596"/>
    </source>
</evidence>
<protein>
    <submittedName>
        <fullName evidence="1">Uncharacterized protein</fullName>
    </submittedName>
</protein>
<name>A0A9Q0BNS3_9MUSC</name>
<dbReference type="AlphaFoldDB" id="A0A9Q0BNS3"/>
<keyword evidence="2" id="KW-1185">Reference proteome</keyword>
<sequence length="54" mass="6198">MYLYRAAAPSQQLCYILYVFPWPRDPRISKTGKTKAFRGAGVRHSAGHNFPRCI</sequence>
<proteinExistence type="predicted"/>
<reference evidence="1" key="1">
    <citation type="journal article" date="2023" name="Genome Biol. Evol.">
        <title>Long-read-based Genome Assembly of Drosophila gunungcola Reveals Fewer Chemosensory Genes in Flower-breeding Species.</title>
        <authorList>
            <person name="Negi A."/>
            <person name="Liao B.Y."/>
            <person name="Yeh S.D."/>
        </authorList>
    </citation>
    <scope>NUCLEOTIDE SEQUENCE</scope>
    <source>
        <strain evidence="1">Sukarami</strain>
    </source>
</reference>
<comment type="caution">
    <text evidence="1">The sequence shown here is derived from an EMBL/GenBank/DDBJ whole genome shotgun (WGS) entry which is preliminary data.</text>
</comment>
<gene>
    <name evidence="1" type="ORF">M5D96_007965</name>
</gene>
<evidence type="ECO:0000313" key="1">
    <source>
        <dbReference type="EMBL" id="KAI8039242.1"/>
    </source>
</evidence>
<accession>A0A9Q0BNS3</accession>